<reference evidence="6" key="2">
    <citation type="submission" date="2021-04" db="EMBL/GenBank/DDBJ databases">
        <authorList>
            <person name="Gilroy R."/>
        </authorList>
    </citation>
    <scope>NUCLEOTIDE SEQUENCE</scope>
    <source>
        <strain evidence="6">Gambia11-129</strain>
    </source>
</reference>
<dbReference type="InterPro" id="IPR003451">
    <property type="entry name" value="LytB/IspH"/>
</dbReference>
<evidence type="ECO:0000256" key="1">
    <source>
        <dbReference type="ARBA" id="ARBA00001966"/>
    </source>
</evidence>
<dbReference type="GO" id="GO:0050992">
    <property type="term" value="P:dimethylallyl diphosphate biosynthetic process"/>
    <property type="evidence" value="ECO:0007669"/>
    <property type="project" value="InterPro"/>
</dbReference>
<dbReference type="PANTHER" id="PTHR30426">
    <property type="entry name" value="4-HYDROXY-3-METHYLBUT-2-ENYL DIPHOSPHATE REDUCTASE"/>
    <property type="match status" value="1"/>
</dbReference>
<dbReference type="EMBL" id="DXHU01000016">
    <property type="protein sequence ID" value="HIV98977.1"/>
    <property type="molecule type" value="Genomic_DNA"/>
</dbReference>
<dbReference type="Gene3D" id="3.40.1010.20">
    <property type="entry name" value="4-hydroxy-3-methylbut-2-enyl diphosphate reductase, catalytic domain"/>
    <property type="match status" value="2"/>
</dbReference>
<gene>
    <name evidence="6" type="primary">ispH</name>
    <name evidence="6" type="ORF">IAB12_04265</name>
</gene>
<dbReference type="GO" id="GO:0019288">
    <property type="term" value="P:isopentenyl diphosphate biosynthetic process, methylerythritol 4-phosphate pathway"/>
    <property type="evidence" value="ECO:0007669"/>
    <property type="project" value="InterPro"/>
</dbReference>
<keyword evidence="5" id="KW-0411">Iron-sulfur</keyword>
<evidence type="ECO:0000256" key="2">
    <source>
        <dbReference type="ARBA" id="ARBA00022485"/>
    </source>
</evidence>
<accession>A0A9D1PUT5</accession>
<sequence>MEIIKADVLGFCKGVENAISIVIYSCEEYRGRSIKIYGELAHNKKVIEYIERLGAKTIHSLDEINSSDVVIIRAHGISDAERKYIENTASVVIDATCPLVLRNQEKMRASALPTLIFGIKGHSETKAVEGVSSSWYKVVTVPEDLDGIDVTEKYNVIMQTTFESSLSSALFSRLDKMGISYTVSSSVCYASKKRREALGKLASSCDMIVVIGDRMSANTNALRNEAEGYGVRAVLIESEDEIEESMFSSVRRLGISAGSSAPPFQIDAVIKRIRAVCDGKENANEVE</sequence>
<name>A0A9D1PUT5_9SPIO</name>
<evidence type="ECO:0000313" key="7">
    <source>
        <dbReference type="Proteomes" id="UP000823936"/>
    </source>
</evidence>
<keyword evidence="3" id="KW-0479">Metal-binding</keyword>
<evidence type="ECO:0000313" key="6">
    <source>
        <dbReference type="EMBL" id="HIV98977.1"/>
    </source>
</evidence>
<dbReference type="GO" id="GO:0046872">
    <property type="term" value="F:metal ion binding"/>
    <property type="evidence" value="ECO:0007669"/>
    <property type="project" value="UniProtKB-KW"/>
</dbReference>
<proteinExistence type="predicted"/>
<dbReference type="GO" id="GO:0051745">
    <property type="term" value="F:4-hydroxy-3-methylbut-2-enyl diphosphate reductase activity"/>
    <property type="evidence" value="ECO:0007669"/>
    <property type="project" value="UniProtKB-EC"/>
</dbReference>
<protein>
    <submittedName>
        <fullName evidence="6">4-hydroxy-3-methylbut-2-enyl diphosphate reductase</fullName>
        <ecNumber evidence="6">1.17.7.4</ecNumber>
    </submittedName>
</protein>
<evidence type="ECO:0000256" key="4">
    <source>
        <dbReference type="ARBA" id="ARBA00023004"/>
    </source>
</evidence>
<comment type="cofactor">
    <cofactor evidence="1">
        <name>[4Fe-4S] cluster</name>
        <dbReference type="ChEBI" id="CHEBI:49883"/>
    </cofactor>
</comment>
<keyword evidence="2" id="KW-0004">4Fe-4S</keyword>
<dbReference type="PANTHER" id="PTHR30426:SF0">
    <property type="entry name" value="4-HYDROXY-3-METHYLBUT-2-ENYL DIPHOSPHATE REDUCTASE"/>
    <property type="match status" value="1"/>
</dbReference>
<reference evidence="6" key="1">
    <citation type="journal article" date="2021" name="PeerJ">
        <title>Extensive microbial diversity within the chicken gut microbiome revealed by metagenomics and culture.</title>
        <authorList>
            <person name="Gilroy R."/>
            <person name="Ravi A."/>
            <person name="Getino M."/>
            <person name="Pursley I."/>
            <person name="Horton D.L."/>
            <person name="Alikhan N.F."/>
            <person name="Baker D."/>
            <person name="Gharbi K."/>
            <person name="Hall N."/>
            <person name="Watson M."/>
            <person name="Adriaenssens E.M."/>
            <person name="Foster-Nyarko E."/>
            <person name="Jarju S."/>
            <person name="Secka A."/>
            <person name="Antonio M."/>
            <person name="Oren A."/>
            <person name="Chaudhuri R.R."/>
            <person name="La Ragione R."/>
            <person name="Hildebrand F."/>
            <person name="Pallen M.J."/>
        </authorList>
    </citation>
    <scope>NUCLEOTIDE SEQUENCE</scope>
    <source>
        <strain evidence="6">Gambia11-129</strain>
    </source>
</reference>
<dbReference type="Proteomes" id="UP000823936">
    <property type="component" value="Unassembled WGS sequence"/>
</dbReference>
<keyword evidence="6" id="KW-0560">Oxidoreductase</keyword>
<dbReference type="NCBIfam" id="TIGR00216">
    <property type="entry name" value="ispH_lytB"/>
    <property type="match status" value="1"/>
</dbReference>
<dbReference type="Gene3D" id="3.40.50.11270">
    <property type="match status" value="1"/>
</dbReference>
<evidence type="ECO:0000256" key="5">
    <source>
        <dbReference type="ARBA" id="ARBA00023014"/>
    </source>
</evidence>
<dbReference type="Pfam" id="PF02401">
    <property type="entry name" value="LYTB"/>
    <property type="match status" value="1"/>
</dbReference>
<dbReference type="GO" id="GO:0051539">
    <property type="term" value="F:4 iron, 4 sulfur cluster binding"/>
    <property type="evidence" value="ECO:0007669"/>
    <property type="project" value="UniProtKB-KW"/>
</dbReference>
<evidence type="ECO:0000256" key="3">
    <source>
        <dbReference type="ARBA" id="ARBA00022723"/>
    </source>
</evidence>
<organism evidence="6 7">
    <name type="scientific">Candidatus Ornithospirochaeta avicola</name>
    <dbReference type="NCBI Taxonomy" id="2840896"/>
    <lineage>
        <taxon>Bacteria</taxon>
        <taxon>Pseudomonadati</taxon>
        <taxon>Spirochaetota</taxon>
        <taxon>Spirochaetia</taxon>
        <taxon>Spirochaetales</taxon>
        <taxon>Spirochaetaceae</taxon>
        <taxon>Spirochaetaceae incertae sedis</taxon>
        <taxon>Candidatus Ornithospirochaeta</taxon>
    </lineage>
</organism>
<dbReference type="AlphaFoldDB" id="A0A9D1PUT5"/>
<keyword evidence="4" id="KW-0408">Iron</keyword>
<dbReference type="EC" id="1.17.7.4" evidence="6"/>
<comment type="caution">
    <text evidence="6">The sequence shown here is derived from an EMBL/GenBank/DDBJ whole genome shotgun (WGS) entry which is preliminary data.</text>
</comment>